<proteinExistence type="predicted"/>
<protein>
    <submittedName>
        <fullName evidence="7">Uncharacterized protein</fullName>
    </submittedName>
</protein>
<dbReference type="EMBL" id="JABELV010000026">
    <property type="protein sequence ID" value="KAG7562739.1"/>
    <property type="molecule type" value="Genomic_DNA"/>
</dbReference>
<dbReference type="GO" id="GO:0007096">
    <property type="term" value="P:regulation of exit from mitosis"/>
    <property type="evidence" value="ECO:0007669"/>
    <property type="project" value="TreeGrafter"/>
</dbReference>
<evidence type="ECO:0000256" key="3">
    <source>
        <dbReference type="ARBA" id="ARBA00022989"/>
    </source>
</evidence>
<keyword evidence="4 6" id="KW-0472">Membrane</keyword>
<evidence type="ECO:0000313" key="7">
    <source>
        <dbReference type="EMBL" id="KAG7562739.1"/>
    </source>
</evidence>
<evidence type="ECO:0000256" key="4">
    <source>
        <dbReference type="ARBA" id="ARBA00023136"/>
    </source>
</evidence>
<evidence type="ECO:0000256" key="5">
    <source>
        <dbReference type="SAM" id="MobiDB-lite"/>
    </source>
</evidence>
<dbReference type="PANTHER" id="PTHR28293">
    <property type="entry name" value="NUCLEAR RIM PROTEIN 1"/>
    <property type="match status" value="1"/>
</dbReference>
<feature type="compositionally biased region" description="Polar residues" evidence="5">
    <location>
        <begin position="98"/>
        <end position="109"/>
    </location>
</feature>
<sequence>MPPLKAFARTDLRTPNKSQNDGSRSSAPHGRSSLSTNVVTVDDTGSPMVSSSSSRHLPNRLEQPSSHESTPVKAMPRSFGMSTSKSIPNMRHLAERPTSMSTSTSTEIHTPINQIRTRSRQSLAGTPLHDHGHLTPYYSPSTPSQFSRSTILPFDRESNRHDAEEAIRESAKKPSPKQVQDVGTPPVEGGWKRGLLNFGRKSSEDAFSSRASVKRKGIVRKAKLSDRIIAYPRYAYEEAVDFITDLTLPPHTAPYISLLLHTLHFLIRAPLWQIFLSFLPLGRSSRWTQKPTDSVFVQPDSGLKRYDQMVEAGKQGWKILGWLGLGSTSVWGAFGNWLFFLIVFGISFANASYLFNSRRRYDMRFRKDQLNTPNARSVPVPNSRDLEMEDEDVAQWTAKKVFFLVWSYINPLTLIRIMIGKPPHIKREEEKRAQEMMQSLTVWDPPEFNMIFFIYYSPIQPVLFQLIGYTNPIIALICNACITAQTIFVVKEFERLVKDRQILQREVMREYDQVFVYKQLFKTKKDASTQTNEGM</sequence>
<reference evidence="7" key="1">
    <citation type="submission" date="2020-04" db="EMBL/GenBank/DDBJ databases">
        <title>Analysis of mating type loci in Filobasidium floriforme.</title>
        <authorList>
            <person name="Nowrousian M."/>
        </authorList>
    </citation>
    <scope>NUCLEOTIDE SEQUENCE</scope>
    <source>
        <strain evidence="7">CBS 6242</strain>
    </source>
</reference>
<keyword evidence="2 6" id="KW-0812">Transmembrane</keyword>
<evidence type="ECO:0000313" key="8">
    <source>
        <dbReference type="Proteomes" id="UP000812966"/>
    </source>
</evidence>
<evidence type="ECO:0000256" key="6">
    <source>
        <dbReference type="SAM" id="Phobius"/>
    </source>
</evidence>
<name>A0A8K0JNU1_9TREE</name>
<feature type="region of interest" description="Disordered" evidence="5">
    <location>
        <begin position="1"/>
        <end position="109"/>
    </location>
</feature>
<organism evidence="7 8">
    <name type="scientific">Filobasidium floriforme</name>
    <dbReference type="NCBI Taxonomy" id="5210"/>
    <lineage>
        <taxon>Eukaryota</taxon>
        <taxon>Fungi</taxon>
        <taxon>Dikarya</taxon>
        <taxon>Basidiomycota</taxon>
        <taxon>Agaricomycotina</taxon>
        <taxon>Tremellomycetes</taxon>
        <taxon>Filobasidiales</taxon>
        <taxon>Filobasidiaceae</taxon>
        <taxon>Filobasidium</taxon>
    </lineage>
</organism>
<keyword evidence="8" id="KW-1185">Reference proteome</keyword>
<feature type="compositionally biased region" description="Polar residues" evidence="5">
    <location>
        <begin position="15"/>
        <end position="39"/>
    </location>
</feature>
<comment type="caution">
    <text evidence="7">The sequence shown here is derived from an EMBL/GenBank/DDBJ whole genome shotgun (WGS) entry which is preliminary data.</text>
</comment>
<feature type="region of interest" description="Disordered" evidence="5">
    <location>
        <begin position="124"/>
        <end position="188"/>
    </location>
</feature>
<dbReference type="AlphaFoldDB" id="A0A8K0JNU1"/>
<feature type="transmembrane region" description="Helical" evidence="6">
    <location>
        <begin position="473"/>
        <end position="490"/>
    </location>
</feature>
<dbReference type="GO" id="GO:0012505">
    <property type="term" value="C:endomembrane system"/>
    <property type="evidence" value="ECO:0007669"/>
    <property type="project" value="UniProtKB-SubCell"/>
</dbReference>
<evidence type="ECO:0000256" key="1">
    <source>
        <dbReference type="ARBA" id="ARBA00004127"/>
    </source>
</evidence>
<comment type="subcellular location">
    <subcellularLocation>
        <location evidence="1">Endomembrane system</location>
        <topology evidence="1">Multi-pass membrane protein</topology>
    </subcellularLocation>
</comment>
<feature type="compositionally biased region" description="Polar residues" evidence="5">
    <location>
        <begin position="47"/>
        <end position="69"/>
    </location>
</feature>
<feature type="compositionally biased region" description="Basic and acidic residues" evidence="5">
    <location>
        <begin position="154"/>
        <end position="172"/>
    </location>
</feature>
<dbReference type="Pfam" id="PF10332">
    <property type="entry name" value="DUF2418"/>
    <property type="match status" value="1"/>
</dbReference>
<feature type="compositionally biased region" description="Polar residues" evidence="5">
    <location>
        <begin position="138"/>
        <end position="150"/>
    </location>
</feature>
<dbReference type="InterPro" id="IPR018819">
    <property type="entry name" value="Nur1/Mug154"/>
</dbReference>
<gene>
    <name evidence="7" type="ORF">FFLO_01800</name>
</gene>
<dbReference type="Proteomes" id="UP000812966">
    <property type="component" value="Unassembled WGS sequence"/>
</dbReference>
<dbReference type="GO" id="GO:0043007">
    <property type="term" value="P:maintenance of rDNA"/>
    <property type="evidence" value="ECO:0007669"/>
    <property type="project" value="TreeGrafter"/>
</dbReference>
<feature type="transmembrane region" description="Helical" evidence="6">
    <location>
        <begin position="337"/>
        <end position="356"/>
    </location>
</feature>
<keyword evidence="3 6" id="KW-1133">Transmembrane helix</keyword>
<evidence type="ECO:0000256" key="2">
    <source>
        <dbReference type="ARBA" id="ARBA00022692"/>
    </source>
</evidence>
<accession>A0A8K0JNU1</accession>
<dbReference type="PANTHER" id="PTHR28293:SF1">
    <property type="entry name" value="NUCLEAR RIM PROTEIN 1"/>
    <property type="match status" value="1"/>
</dbReference>